<feature type="compositionally biased region" description="Low complexity" evidence="1">
    <location>
        <begin position="73"/>
        <end position="88"/>
    </location>
</feature>
<organism evidence="2 3">
    <name type="scientific">Candida boidinii</name>
    <name type="common">Yeast</name>
    <dbReference type="NCBI Taxonomy" id="5477"/>
    <lineage>
        <taxon>Eukaryota</taxon>
        <taxon>Fungi</taxon>
        <taxon>Dikarya</taxon>
        <taxon>Ascomycota</taxon>
        <taxon>Saccharomycotina</taxon>
        <taxon>Pichiomycetes</taxon>
        <taxon>Pichiales</taxon>
        <taxon>Pichiaceae</taxon>
        <taxon>Ogataea</taxon>
        <taxon>Ogataea/Candida clade</taxon>
    </lineage>
</organism>
<dbReference type="Proteomes" id="UP001165120">
    <property type="component" value="Unassembled WGS sequence"/>
</dbReference>
<evidence type="ECO:0000256" key="1">
    <source>
        <dbReference type="SAM" id="MobiDB-lite"/>
    </source>
</evidence>
<accession>A0A9W6WCA3</accession>
<sequence>MDTLRFNVQAMKNLSVSGSNSTKFKGSNDASNKLKGFNVQSVKDLASNSNISQVIPEKRKSITSNDSIKKVKPQSASASSIISRPQSSKQPNLPPWQMVPQIKLLQYMKPSGKKSQPSPPVPGRPSMSPSFSTIPSSTVKSIPKPINNISTSAEDVSMSNNESNEAAPIANELTSTESNGLTTSKVAPSASSATSTKDTPSQPNSTVTKDIPSKSVSNGGLVYPKRPGYGLAGGLRKPGAFRKPPGFNNPANKSGNIPKPFAGLAPLGKQ</sequence>
<feature type="compositionally biased region" description="Polar residues" evidence="1">
    <location>
        <begin position="147"/>
        <end position="164"/>
    </location>
</feature>
<evidence type="ECO:0000313" key="2">
    <source>
        <dbReference type="EMBL" id="GME76687.1"/>
    </source>
</evidence>
<dbReference type="AlphaFoldDB" id="A0A9W6WCA3"/>
<feature type="compositionally biased region" description="Polar residues" evidence="1">
    <location>
        <begin position="172"/>
        <end position="218"/>
    </location>
</feature>
<evidence type="ECO:0000313" key="3">
    <source>
        <dbReference type="Proteomes" id="UP001165120"/>
    </source>
</evidence>
<reference evidence="2" key="1">
    <citation type="submission" date="2023-04" db="EMBL/GenBank/DDBJ databases">
        <title>Candida boidinii NBRC 10035.</title>
        <authorList>
            <person name="Ichikawa N."/>
            <person name="Sato H."/>
            <person name="Tonouchi N."/>
        </authorList>
    </citation>
    <scope>NUCLEOTIDE SEQUENCE</scope>
    <source>
        <strain evidence="2">NBRC 10035</strain>
    </source>
</reference>
<proteinExistence type="predicted"/>
<comment type="caution">
    <text evidence="2">The sequence shown here is derived from an EMBL/GenBank/DDBJ whole genome shotgun (WGS) entry which is preliminary data.</text>
</comment>
<feature type="compositionally biased region" description="Low complexity" evidence="1">
    <location>
        <begin position="125"/>
        <end position="137"/>
    </location>
</feature>
<name>A0A9W6WCA3_CANBO</name>
<feature type="region of interest" description="Disordered" evidence="1">
    <location>
        <begin position="56"/>
        <end position="270"/>
    </location>
</feature>
<gene>
    <name evidence="2" type="ORF">Cboi02_000527500</name>
</gene>
<dbReference type="EMBL" id="BSXN01002469">
    <property type="protein sequence ID" value="GME76687.1"/>
    <property type="molecule type" value="Genomic_DNA"/>
</dbReference>
<protein>
    <submittedName>
        <fullName evidence="2">Unnamed protein product</fullName>
    </submittedName>
</protein>
<keyword evidence="3" id="KW-1185">Reference proteome</keyword>